<dbReference type="EMBL" id="JBHUIK010000003">
    <property type="protein sequence ID" value="MFD2214995.1"/>
    <property type="molecule type" value="Genomic_DNA"/>
</dbReference>
<comment type="caution">
    <text evidence="1">The sequence shown here is derived from an EMBL/GenBank/DDBJ whole genome shotgun (WGS) entry which is preliminary data.</text>
</comment>
<gene>
    <name evidence="1" type="ORF">ACFSKK_14995</name>
</gene>
<protein>
    <submittedName>
        <fullName evidence="1">Uncharacterized protein</fullName>
    </submittedName>
</protein>
<reference evidence="2" key="1">
    <citation type="journal article" date="2019" name="Int. J. Syst. Evol. Microbiol.">
        <title>The Global Catalogue of Microorganisms (GCM) 10K type strain sequencing project: providing services to taxonomists for standard genome sequencing and annotation.</title>
        <authorList>
            <consortium name="The Broad Institute Genomics Platform"/>
            <consortium name="The Broad Institute Genome Sequencing Center for Infectious Disease"/>
            <person name="Wu L."/>
            <person name="Ma J."/>
        </authorList>
    </citation>
    <scope>NUCLEOTIDE SEQUENCE [LARGE SCALE GENOMIC DNA]</scope>
    <source>
        <strain evidence="2">CGMCC 1.15474</strain>
    </source>
</reference>
<dbReference type="RefSeq" id="WP_247346533.1">
    <property type="nucleotide sequence ID" value="NZ_CP095550.1"/>
</dbReference>
<evidence type="ECO:0000313" key="2">
    <source>
        <dbReference type="Proteomes" id="UP001597318"/>
    </source>
</evidence>
<dbReference type="Proteomes" id="UP001597318">
    <property type="component" value="Unassembled WGS sequence"/>
</dbReference>
<keyword evidence="2" id="KW-1185">Reference proteome</keyword>
<evidence type="ECO:0000313" key="1">
    <source>
        <dbReference type="EMBL" id="MFD2214995.1"/>
    </source>
</evidence>
<sequence length="73" mass="8760">MDFLRNGVIFNIKAIKEQSPTVWNKYKDYFNDIELENEEEVYLNYLSDKMDGKVLFNFLTECLPSEMRAKLKE</sequence>
<accession>A0ABW5C252</accession>
<name>A0ABW5C252_9BACI</name>
<organism evidence="1 2">
    <name type="scientific">Metabacillus endolithicus</name>
    <dbReference type="NCBI Taxonomy" id="1535204"/>
    <lineage>
        <taxon>Bacteria</taxon>
        <taxon>Bacillati</taxon>
        <taxon>Bacillota</taxon>
        <taxon>Bacilli</taxon>
        <taxon>Bacillales</taxon>
        <taxon>Bacillaceae</taxon>
        <taxon>Metabacillus</taxon>
    </lineage>
</organism>
<proteinExistence type="predicted"/>